<accession>A0A5C8ZFG4</accession>
<evidence type="ECO:0000313" key="2">
    <source>
        <dbReference type="EMBL" id="TXR55999.1"/>
    </source>
</evidence>
<dbReference type="InterPro" id="IPR016181">
    <property type="entry name" value="Acyl_CoA_acyltransferase"/>
</dbReference>
<dbReference type="Gene3D" id="3.40.630.30">
    <property type="match status" value="1"/>
</dbReference>
<dbReference type="SUPFAM" id="SSF55729">
    <property type="entry name" value="Acyl-CoA N-acyltransferases (Nat)"/>
    <property type="match status" value="1"/>
</dbReference>
<dbReference type="Pfam" id="PF13302">
    <property type="entry name" value="Acetyltransf_3"/>
    <property type="match status" value="1"/>
</dbReference>
<dbReference type="GO" id="GO:0016747">
    <property type="term" value="F:acyltransferase activity, transferring groups other than amino-acyl groups"/>
    <property type="evidence" value="ECO:0007669"/>
    <property type="project" value="InterPro"/>
</dbReference>
<keyword evidence="2" id="KW-0808">Transferase</keyword>
<dbReference type="InterPro" id="IPR051531">
    <property type="entry name" value="N-acetyltransferase"/>
</dbReference>
<sequence length="198" mass="22102">MTHLVTTERLVVRDWERSDAAAALAVFGDERVSRWLAPAADAVPDEQAMADRLEQWRTEQVREGDDGEQFVGRWALARKEDGAVVGALVLRTMPPHGEDLEIAWQLAPEHWGHSYASEGARALAEWAFDRGASEVFAVVRPGNERGEWIARRLGMEWVGETDKYYDLHLRVYRLRPSDIAPPDPVTTGALPVVPAPPA</sequence>
<feature type="domain" description="N-acetyltransferase" evidence="1">
    <location>
        <begin position="10"/>
        <end position="176"/>
    </location>
</feature>
<dbReference type="OrthoDB" id="3533156at2"/>
<proteinExistence type="predicted"/>
<dbReference type="Proteomes" id="UP000321234">
    <property type="component" value="Unassembled WGS sequence"/>
</dbReference>
<gene>
    <name evidence="2" type="ORF">FMM08_11090</name>
</gene>
<keyword evidence="3" id="KW-1185">Reference proteome</keyword>
<evidence type="ECO:0000259" key="1">
    <source>
        <dbReference type="PROSITE" id="PS51186"/>
    </source>
</evidence>
<dbReference type="PROSITE" id="PS51186">
    <property type="entry name" value="GNAT"/>
    <property type="match status" value="1"/>
</dbReference>
<name>A0A5C8ZFG4_9ACTN</name>
<dbReference type="CDD" id="cd04301">
    <property type="entry name" value="NAT_SF"/>
    <property type="match status" value="1"/>
</dbReference>
<comment type="caution">
    <text evidence="2">The sequence shown here is derived from an EMBL/GenBank/DDBJ whole genome shotgun (WGS) entry which is preliminary data.</text>
</comment>
<dbReference type="RefSeq" id="WP_147926431.1">
    <property type="nucleotide sequence ID" value="NZ_VKAC01000006.1"/>
</dbReference>
<dbReference type="PANTHER" id="PTHR43792">
    <property type="entry name" value="GNAT FAMILY, PUTATIVE (AFU_ORTHOLOGUE AFUA_3G00765)-RELATED-RELATED"/>
    <property type="match status" value="1"/>
</dbReference>
<dbReference type="EMBL" id="VKAC01000006">
    <property type="protein sequence ID" value="TXR55999.1"/>
    <property type="molecule type" value="Genomic_DNA"/>
</dbReference>
<organism evidence="2 3">
    <name type="scientific">Quadrisphaera setariae</name>
    <dbReference type="NCBI Taxonomy" id="2593304"/>
    <lineage>
        <taxon>Bacteria</taxon>
        <taxon>Bacillati</taxon>
        <taxon>Actinomycetota</taxon>
        <taxon>Actinomycetes</taxon>
        <taxon>Kineosporiales</taxon>
        <taxon>Kineosporiaceae</taxon>
        <taxon>Quadrisphaera</taxon>
    </lineage>
</organism>
<evidence type="ECO:0000313" key="3">
    <source>
        <dbReference type="Proteomes" id="UP000321234"/>
    </source>
</evidence>
<dbReference type="AlphaFoldDB" id="A0A5C8ZFG4"/>
<reference evidence="2 3" key="1">
    <citation type="submission" date="2019-07" db="EMBL/GenBank/DDBJ databases">
        <title>Quadrisphaera sp. strain DD2A genome sequencing and assembly.</title>
        <authorList>
            <person name="Kim I."/>
        </authorList>
    </citation>
    <scope>NUCLEOTIDE SEQUENCE [LARGE SCALE GENOMIC DNA]</scope>
    <source>
        <strain evidence="2 3">DD2A</strain>
    </source>
</reference>
<protein>
    <submittedName>
        <fullName evidence="2">GNAT family N-acetyltransferase</fullName>
    </submittedName>
</protein>
<dbReference type="InterPro" id="IPR000182">
    <property type="entry name" value="GNAT_dom"/>
</dbReference>
<dbReference type="PANTHER" id="PTHR43792:SF1">
    <property type="entry name" value="N-ACETYLTRANSFERASE DOMAIN-CONTAINING PROTEIN"/>
    <property type="match status" value="1"/>
</dbReference>